<comment type="caution">
    <text evidence="14">The sequence shown here is derived from an EMBL/GenBank/DDBJ whole genome shotgun (WGS) entry which is preliminary data.</text>
</comment>
<accession>A0AA40BCM0</accession>
<keyword evidence="9 11" id="KW-0627">Porphyrin biosynthesis</keyword>
<keyword evidence="15" id="KW-1185">Reference proteome</keyword>
<keyword evidence="8 11" id="KW-0350">Heme biosynthesis</keyword>
<keyword evidence="6 11" id="KW-0274">FAD</keyword>
<dbReference type="Pfam" id="PF01593">
    <property type="entry name" value="Amino_oxidase"/>
    <property type="match status" value="1"/>
</dbReference>
<gene>
    <name evidence="14" type="ORF">B0H67DRAFT_501668</name>
</gene>
<comment type="function">
    <text evidence="1 11">Catalyzes the 6-electron oxidation of protoporphyrinogen-IX to form protoporphyrin-IX.</text>
</comment>
<dbReference type="GO" id="GO:0006782">
    <property type="term" value="P:protoporphyrinogen IX biosynthetic process"/>
    <property type="evidence" value="ECO:0007669"/>
    <property type="project" value="UniProtKB-UniRule"/>
</dbReference>
<keyword evidence="5 11" id="KW-0285">Flavoprotein</keyword>
<evidence type="ECO:0000256" key="3">
    <source>
        <dbReference type="ARBA" id="ARBA00010551"/>
    </source>
</evidence>
<evidence type="ECO:0000256" key="4">
    <source>
        <dbReference type="ARBA" id="ARBA00012867"/>
    </source>
</evidence>
<sequence>MYRTSSRCVTQPRRLGAPTRSSQGSLAASTRLLSCLAPSIHTTRTPSTHASRSGYVINGPVQRHASRRYLAMAPETTEKQKSPRQIAVLGGGLTGLSAAWHLAQMCPKDKITLYEATDYLGGWIQTEEIDVKTPDGKPGLVYFEKAARMIQAPKRNGTLFDDLVFYEMVHELNLENELVTMDAEAAAEFKRYIYYPDHIVEMPSFGGKGVIKKVEQVWRSIMLLLTEPAFRGLIPAIFHWQSNKKDRKPASDNISLGQYYLDGFGNVNIINNLLSAMMHGIWGGDVWRLNSKRGPVDPPIVKPGVTAISNDDTDLMFSFYDDKSHSVWELAIKHKDAKMLWFRQGFSTLNRALWTSLERMPNVTILKNHRVDSIRTHSTGLLAIAANGRFTPPLYDRVVSTLTAKTLASLTDNKLPSLADTHAVTIQLVSLWYPTPNLNAPHHGIGYLLPQSLAPSKNPEGVLGVLFDSDREALSPHDTVLGTKFTVMMGGHLWDEMPADLWPSNKAVIKMAEEAVARHLNLTPEQTAGVRATTKVCRECIPQHYVGHWRRMVVARDELQAGFGGRLSVAGGSYQMPGVLGSIRGGRDIAQYLSGYYDRRIPKKRPQVQSPVGDTGLDR</sequence>
<dbReference type="PANTHER" id="PTHR42923:SF3">
    <property type="entry name" value="PROTOPORPHYRINOGEN OXIDASE"/>
    <property type="match status" value="1"/>
</dbReference>
<dbReference type="InterPro" id="IPR050464">
    <property type="entry name" value="Zeta_carotene_desat/Oxidored"/>
</dbReference>
<dbReference type="GO" id="GO:0005743">
    <property type="term" value="C:mitochondrial inner membrane"/>
    <property type="evidence" value="ECO:0007669"/>
    <property type="project" value="UniProtKB-SubCell"/>
</dbReference>
<evidence type="ECO:0000313" key="15">
    <source>
        <dbReference type="Proteomes" id="UP001172102"/>
    </source>
</evidence>
<reference evidence="14" key="1">
    <citation type="submission" date="2023-06" db="EMBL/GenBank/DDBJ databases">
        <title>Genome-scale phylogeny and comparative genomics of the fungal order Sordariales.</title>
        <authorList>
            <consortium name="Lawrence Berkeley National Laboratory"/>
            <person name="Hensen N."/>
            <person name="Bonometti L."/>
            <person name="Westerberg I."/>
            <person name="Brannstrom I.O."/>
            <person name="Guillou S."/>
            <person name="Cros-Aarteil S."/>
            <person name="Calhoun S."/>
            <person name="Haridas S."/>
            <person name="Kuo A."/>
            <person name="Mondo S."/>
            <person name="Pangilinan J."/>
            <person name="Riley R."/>
            <person name="Labutti K."/>
            <person name="Andreopoulos B."/>
            <person name="Lipzen A."/>
            <person name="Chen C."/>
            <person name="Yanf M."/>
            <person name="Daum C."/>
            <person name="Ng V."/>
            <person name="Clum A."/>
            <person name="Steindorff A."/>
            <person name="Ohm R."/>
            <person name="Martin F."/>
            <person name="Silar P."/>
            <person name="Natvig D."/>
            <person name="Lalanne C."/>
            <person name="Gautier V."/>
            <person name="Ament-Velasquez S.L."/>
            <person name="Kruys A."/>
            <person name="Hutchinson M.I."/>
            <person name="Powell A.J."/>
            <person name="Barry K."/>
            <person name="Miller A.N."/>
            <person name="Grigoriev I.V."/>
            <person name="Debuchy R."/>
            <person name="Gladieux P."/>
            <person name="Thoren M.H."/>
            <person name="Johannesson H."/>
        </authorList>
    </citation>
    <scope>NUCLEOTIDE SEQUENCE</scope>
    <source>
        <strain evidence="14">SMH4607-1</strain>
    </source>
</reference>
<name>A0AA40BCM0_9PEZI</name>
<evidence type="ECO:0000256" key="12">
    <source>
        <dbReference type="SAM" id="MobiDB-lite"/>
    </source>
</evidence>
<dbReference type="GO" id="GO:0004729">
    <property type="term" value="F:oxygen-dependent protoporphyrinogen oxidase activity"/>
    <property type="evidence" value="ECO:0007669"/>
    <property type="project" value="UniProtKB-UniRule"/>
</dbReference>
<dbReference type="Proteomes" id="UP001172102">
    <property type="component" value="Unassembled WGS sequence"/>
</dbReference>
<comment type="catalytic activity">
    <reaction evidence="10 11">
        <text>protoporphyrinogen IX + 3 O2 = protoporphyrin IX + 3 H2O2</text>
        <dbReference type="Rhea" id="RHEA:25576"/>
        <dbReference type="ChEBI" id="CHEBI:15379"/>
        <dbReference type="ChEBI" id="CHEBI:16240"/>
        <dbReference type="ChEBI" id="CHEBI:57306"/>
        <dbReference type="ChEBI" id="CHEBI:57307"/>
        <dbReference type="EC" id="1.3.3.4"/>
    </reaction>
</comment>
<evidence type="ECO:0000256" key="10">
    <source>
        <dbReference type="ARBA" id="ARBA00047554"/>
    </source>
</evidence>
<evidence type="ECO:0000259" key="13">
    <source>
        <dbReference type="Pfam" id="PF01593"/>
    </source>
</evidence>
<evidence type="ECO:0000313" key="14">
    <source>
        <dbReference type="EMBL" id="KAK0731769.1"/>
    </source>
</evidence>
<evidence type="ECO:0000256" key="5">
    <source>
        <dbReference type="ARBA" id="ARBA00022630"/>
    </source>
</evidence>
<feature type="region of interest" description="Disordered" evidence="12">
    <location>
        <begin position="1"/>
        <end position="25"/>
    </location>
</feature>
<feature type="non-terminal residue" evidence="14">
    <location>
        <position position="619"/>
    </location>
</feature>
<evidence type="ECO:0000256" key="9">
    <source>
        <dbReference type="ARBA" id="ARBA00023244"/>
    </source>
</evidence>
<dbReference type="SUPFAM" id="SSF54373">
    <property type="entry name" value="FAD-linked reductases, C-terminal domain"/>
    <property type="match status" value="1"/>
</dbReference>
<dbReference type="Gene3D" id="3.50.50.60">
    <property type="entry name" value="FAD/NAD(P)-binding domain"/>
    <property type="match status" value="1"/>
</dbReference>
<dbReference type="AlphaFoldDB" id="A0AA40BCM0"/>
<evidence type="ECO:0000256" key="7">
    <source>
        <dbReference type="ARBA" id="ARBA00023002"/>
    </source>
</evidence>
<proteinExistence type="inferred from homology"/>
<dbReference type="EMBL" id="JAUKUA010000001">
    <property type="protein sequence ID" value="KAK0731769.1"/>
    <property type="molecule type" value="Genomic_DNA"/>
</dbReference>
<comment type="pathway">
    <text evidence="2 11">Porphyrin-containing compound metabolism; protoporphyrin-IX biosynthesis; protoporphyrin-IX from protoporphyrinogen-IX: step 1/1.</text>
</comment>
<evidence type="ECO:0000256" key="8">
    <source>
        <dbReference type="ARBA" id="ARBA00023133"/>
    </source>
</evidence>
<comment type="subcellular location">
    <subcellularLocation>
        <location evidence="11">Mitochondrion inner membrane</location>
    </subcellularLocation>
</comment>
<protein>
    <recommendedName>
        <fullName evidence="4 11">Protoporphyrinogen oxidase</fullName>
        <ecNumber evidence="4 11">1.3.3.4</ecNumber>
    </recommendedName>
</protein>
<keyword evidence="7 11" id="KW-0560">Oxidoreductase</keyword>
<evidence type="ECO:0000256" key="2">
    <source>
        <dbReference type="ARBA" id="ARBA00005073"/>
    </source>
</evidence>
<dbReference type="InterPro" id="IPR004572">
    <property type="entry name" value="Protoporphyrinogen_oxidase"/>
</dbReference>
<dbReference type="SUPFAM" id="SSF51905">
    <property type="entry name" value="FAD/NAD(P)-binding domain"/>
    <property type="match status" value="1"/>
</dbReference>
<evidence type="ECO:0000256" key="6">
    <source>
        <dbReference type="ARBA" id="ARBA00022827"/>
    </source>
</evidence>
<feature type="domain" description="Amine oxidase" evidence="13">
    <location>
        <begin position="93"/>
        <end position="521"/>
    </location>
</feature>
<dbReference type="InterPro" id="IPR002937">
    <property type="entry name" value="Amino_oxidase"/>
</dbReference>
<dbReference type="PANTHER" id="PTHR42923">
    <property type="entry name" value="PROTOPORPHYRINOGEN OXIDASE"/>
    <property type="match status" value="1"/>
</dbReference>
<comment type="similarity">
    <text evidence="3 11">Belongs to the protoporphyrinogen/coproporphyrinogen oxidase family. Protoporphyrinogen oxidase subfamily.</text>
</comment>
<evidence type="ECO:0000256" key="1">
    <source>
        <dbReference type="ARBA" id="ARBA00002600"/>
    </source>
</evidence>
<organism evidence="14 15">
    <name type="scientific">Lasiosphaeris hirsuta</name>
    <dbReference type="NCBI Taxonomy" id="260670"/>
    <lineage>
        <taxon>Eukaryota</taxon>
        <taxon>Fungi</taxon>
        <taxon>Dikarya</taxon>
        <taxon>Ascomycota</taxon>
        <taxon>Pezizomycotina</taxon>
        <taxon>Sordariomycetes</taxon>
        <taxon>Sordariomycetidae</taxon>
        <taxon>Sordariales</taxon>
        <taxon>Lasiosphaeriaceae</taxon>
        <taxon>Lasiosphaeris</taxon>
    </lineage>
</organism>
<dbReference type="InterPro" id="IPR036188">
    <property type="entry name" value="FAD/NAD-bd_sf"/>
</dbReference>
<comment type="cofactor">
    <cofactor evidence="11">
        <name>FAD</name>
        <dbReference type="ChEBI" id="CHEBI:57692"/>
    </cofactor>
    <text evidence="11">Binds 1 FAD per subunit.</text>
</comment>
<dbReference type="EC" id="1.3.3.4" evidence="4 11"/>
<dbReference type="NCBIfam" id="TIGR00562">
    <property type="entry name" value="proto_IX_ox"/>
    <property type="match status" value="1"/>
</dbReference>
<evidence type="ECO:0000256" key="11">
    <source>
        <dbReference type="RuleBase" id="RU367069"/>
    </source>
</evidence>